<feature type="region of interest" description="Disordered" evidence="1">
    <location>
        <begin position="314"/>
        <end position="341"/>
    </location>
</feature>
<gene>
    <name evidence="2" type="ORF">LYNGBM3L_42810</name>
</gene>
<evidence type="ECO:0000256" key="1">
    <source>
        <dbReference type="SAM" id="MobiDB-lite"/>
    </source>
</evidence>
<dbReference type="EMBL" id="GL890942">
    <property type="protein sequence ID" value="EGJ31061.1"/>
    <property type="molecule type" value="Genomic_DNA"/>
</dbReference>
<dbReference type="SUPFAM" id="SSF141571">
    <property type="entry name" value="Pentapeptide repeat-like"/>
    <property type="match status" value="1"/>
</dbReference>
<dbReference type="InterPro" id="IPR051082">
    <property type="entry name" value="Pentapeptide-BTB/POZ_domain"/>
</dbReference>
<dbReference type="Gene3D" id="2.160.20.80">
    <property type="entry name" value="E3 ubiquitin-protein ligase SopA"/>
    <property type="match status" value="1"/>
</dbReference>
<name>F4XW76_9CYAN</name>
<sequence>MLKSTNFVANLTRTRFNNTRKLDQAKVGETYLKNPDVRQLVVTGEGKEKNFDHGNLRGVNLARANLVGANFIGADLSEANLQDVDLSRAKLVQTQLDATDFTGATLTGAFIEDWGITNQTKFNGVRCEYVFMRLPTKEDPEPWRKPDNKNEVFKDGEFGDFIKPIVDTLDLYHNQGVDPRAIAISFKQLAEKNPEAELSIAGMEVKGEDKFLLRAQTAREANKSELSAEYFEIYNQLKALAENQFQDLMAEKDSRIISLETMVNTALKKPNYYTSTQVEQVGIMTNNPGGFSVGGSVDGNINNVQGNNNRTIKADNNQGVIGDNNQVTQSQGTASTEEPLTKEQVTELLAELRGYLKSFLILNFAPLAPQFWGEQESICW</sequence>
<dbReference type="AlphaFoldDB" id="F4XW76"/>
<dbReference type="HOGENOM" id="CLU_727256_0_0_3"/>
<dbReference type="RefSeq" id="WP_008187518.1">
    <property type="nucleotide sequence ID" value="NZ_GL890942.1"/>
</dbReference>
<dbReference type="eggNOG" id="COG1357">
    <property type="taxonomic scope" value="Bacteria"/>
</dbReference>
<reference evidence="3" key="1">
    <citation type="journal article" date="2011" name="Proc. Natl. Acad. Sci. U.S.A.">
        <title>Genomic insights into the physiology and ecology of the marine filamentous cyanobacterium Lyngbya majuscula.</title>
        <authorList>
            <person name="Jones A.C."/>
            <person name="Monroe E.A."/>
            <person name="Podell S."/>
            <person name="Hess W.R."/>
            <person name="Klages S."/>
            <person name="Esquenazi E."/>
            <person name="Niessen S."/>
            <person name="Hoover H."/>
            <person name="Rothmann M."/>
            <person name="Lasken R.S."/>
            <person name="Yates J.R.III."/>
            <person name="Reinhardt R."/>
            <person name="Kube M."/>
            <person name="Burkart M.D."/>
            <person name="Allen E.E."/>
            <person name="Dorrestein P.C."/>
            <person name="Gerwick W.H."/>
            <person name="Gerwick L."/>
        </authorList>
    </citation>
    <scope>NUCLEOTIDE SEQUENCE [LARGE SCALE GENOMIC DNA]</scope>
    <source>
        <strain evidence="3">3L</strain>
    </source>
</reference>
<feature type="compositionally biased region" description="Polar residues" evidence="1">
    <location>
        <begin position="314"/>
        <end position="338"/>
    </location>
</feature>
<organism evidence="2 3">
    <name type="scientific">Moorena producens 3L</name>
    <dbReference type="NCBI Taxonomy" id="489825"/>
    <lineage>
        <taxon>Bacteria</taxon>
        <taxon>Bacillati</taxon>
        <taxon>Cyanobacteriota</taxon>
        <taxon>Cyanophyceae</taxon>
        <taxon>Coleofasciculales</taxon>
        <taxon>Coleofasciculaceae</taxon>
        <taxon>Moorena</taxon>
    </lineage>
</organism>
<evidence type="ECO:0000313" key="2">
    <source>
        <dbReference type="EMBL" id="EGJ31061.1"/>
    </source>
</evidence>
<evidence type="ECO:0000313" key="3">
    <source>
        <dbReference type="Proteomes" id="UP000003959"/>
    </source>
</evidence>
<dbReference type="Proteomes" id="UP000003959">
    <property type="component" value="Unassembled WGS sequence"/>
</dbReference>
<dbReference type="PANTHER" id="PTHR14136">
    <property type="entry name" value="BTB_POZ DOMAIN-CONTAINING PROTEIN KCTD9"/>
    <property type="match status" value="1"/>
</dbReference>
<dbReference type="Pfam" id="PF00805">
    <property type="entry name" value="Pentapeptide"/>
    <property type="match status" value="1"/>
</dbReference>
<keyword evidence="3" id="KW-1185">Reference proteome</keyword>
<dbReference type="InterPro" id="IPR001646">
    <property type="entry name" value="5peptide_repeat"/>
</dbReference>
<protein>
    <submittedName>
        <fullName evidence="2">Uncharacterized low-complexity protein</fullName>
    </submittedName>
</protein>
<dbReference type="PANTHER" id="PTHR14136:SF17">
    <property type="entry name" value="BTB_POZ DOMAIN-CONTAINING PROTEIN KCTD9"/>
    <property type="match status" value="1"/>
</dbReference>
<proteinExistence type="predicted"/>
<accession>F4XW76</accession>